<dbReference type="Proteomes" id="UP000246569">
    <property type="component" value="Unassembled WGS sequence"/>
</dbReference>
<gene>
    <name evidence="6" type="ORF">C7443_11396</name>
</gene>
<feature type="domain" description="Phosphatidic acid phosphatase type 2/haloperoxidase" evidence="5">
    <location>
        <begin position="115"/>
        <end position="230"/>
    </location>
</feature>
<evidence type="ECO:0000256" key="3">
    <source>
        <dbReference type="ARBA" id="ARBA00047594"/>
    </source>
</evidence>
<evidence type="ECO:0000313" key="7">
    <source>
        <dbReference type="Proteomes" id="UP000246569"/>
    </source>
</evidence>
<protein>
    <recommendedName>
        <fullName evidence="1">undecaprenyl-diphosphate phosphatase</fullName>
        <ecNumber evidence="1">3.6.1.27</ecNumber>
    </recommendedName>
    <alternativeName>
        <fullName evidence="2">Undecaprenyl pyrophosphate phosphatase</fullName>
    </alternativeName>
</protein>
<comment type="caution">
    <text evidence="6">The sequence shown here is derived from an EMBL/GenBank/DDBJ whole genome shotgun (WGS) entry which is preliminary data.</text>
</comment>
<feature type="transmembrane region" description="Helical" evidence="4">
    <location>
        <begin position="215"/>
        <end position="234"/>
    </location>
</feature>
<feature type="transmembrane region" description="Helical" evidence="4">
    <location>
        <begin position="191"/>
        <end position="209"/>
    </location>
</feature>
<feature type="transmembrane region" description="Helical" evidence="4">
    <location>
        <begin position="165"/>
        <end position="184"/>
    </location>
</feature>
<keyword evidence="4" id="KW-1133">Transmembrane helix</keyword>
<dbReference type="Pfam" id="PF01569">
    <property type="entry name" value="PAP2"/>
    <property type="match status" value="1"/>
</dbReference>
<feature type="transmembrane region" description="Helical" evidence="4">
    <location>
        <begin position="115"/>
        <end position="134"/>
    </location>
</feature>
<dbReference type="AlphaFoldDB" id="A0A317MQW4"/>
<dbReference type="GO" id="GO:0050380">
    <property type="term" value="F:undecaprenyl-diphosphatase activity"/>
    <property type="evidence" value="ECO:0007669"/>
    <property type="project" value="UniProtKB-EC"/>
</dbReference>
<dbReference type="SUPFAM" id="SSF48317">
    <property type="entry name" value="Acid phosphatase/Vanadium-dependent haloperoxidase"/>
    <property type="match status" value="1"/>
</dbReference>
<dbReference type="Gene3D" id="1.20.144.10">
    <property type="entry name" value="Phosphatidic acid phosphatase type 2/haloperoxidase"/>
    <property type="match status" value="1"/>
</dbReference>
<evidence type="ECO:0000256" key="2">
    <source>
        <dbReference type="ARBA" id="ARBA00032707"/>
    </source>
</evidence>
<feature type="transmembrane region" description="Helical" evidence="4">
    <location>
        <begin position="41"/>
        <end position="64"/>
    </location>
</feature>
<evidence type="ECO:0000313" key="6">
    <source>
        <dbReference type="EMBL" id="PWV58915.1"/>
    </source>
</evidence>
<dbReference type="RefSeq" id="WP_110020172.1">
    <property type="nucleotide sequence ID" value="NZ_QGTJ01000013.1"/>
</dbReference>
<keyword evidence="7" id="KW-1185">Reference proteome</keyword>
<comment type="catalytic activity">
    <reaction evidence="3">
        <text>di-trans,octa-cis-undecaprenyl diphosphate + H2O = di-trans,octa-cis-undecaprenyl phosphate + phosphate + H(+)</text>
        <dbReference type="Rhea" id="RHEA:28094"/>
        <dbReference type="ChEBI" id="CHEBI:15377"/>
        <dbReference type="ChEBI" id="CHEBI:15378"/>
        <dbReference type="ChEBI" id="CHEBI:43474"/>
        <dbReference type="ChEBI" id="CHEBI:58405"/>
        <dbReference type="ChEBI" id="CHEBI:60392"/>
        <dbReference type="EC" id="3.6.1.27"/>
    </reaction>
</comment>
<dbReference type="SMART" id="SM00014">
    <property type="entry name" value="acidPPc"/>
    <property type="match status" value="1"/>
</dbReference>
<feature type="transmembrane region" description="Helical" evidence="4">
    <location>
        <begin position="84"/>
        <end position="103"/>
    </location>
</feature>
<dbReference type="OrthoDB" id="9773582at2"/>
<reference evidence="6 7" key="1">
    <citation type="submission" date="2018-05" db="EMBL/GenBank/DDBJ databases">
        <title>Genomic Encyclopedia of Type Strains, Phase IV (KMG-IV): sequencing the most valuable type-strain genomes for metagenomic binning, comparative biology and taxonomic classification.</title>
        <authorList>
            <person name="Goeker M."/>
        </authorList>
    </citation>
    <scope>NUCLEOTIDE SEQUENCE [LARGE SCALE GENOMIC DNA]</scope>
    <source>
        <strain evidence="6 7">DSM 23606</strain>
    </source>
</reference>
<sequence length="237" mass="26038">MSSPTAEESFWRALWRRSPARFEASLTVAARERVSVRLLDALGLFALGWLAALLLCLLGGGDAAVTRHLGALFWVEPQHERLKALTDGGLYPFYVFFIGLLVVGWRRRNRLYFEVARLWIAAELLGALLVVRALKMVVGHPRPDAAAEPAARLFGLAWDSAYNSFPSGHSADVFTSAFCLCLLLSQRWQRAYVLGFAALIGLTRILLAKHWASDVLVGAAIGVVVSALLAARLLRNP</sequence>
<evidence type="ECO:0000256" key="4">
    <source>
        <dbReference type="SAM" id="Phobius"/>
    </source>
</evidence>
<dbReference type="CDD" id="cd01610">
    <property type="entry name" value="PAP2_like"/>
    <property type="match status" value="1"/>
</dbReference>
<dbReference type="InterPro" id="IPR000326">
    <property type="entry name" value="PAP2/HPO"/>
</dbReference>
<dbReference type="EC" id="3.6.1.27" evidence="1"/>
<name>A0A317MQW4_9GAMM</name>
<proteinExistence type="predicted"/>
<accession>A0A317MQW4</accession>
<dbReference type="EMBL" id="QGTJ01000013">
    <property type="protein sequence ID" value="PWV58915.1"/>
    <property type="molecule type" value="Genomic_DNA"/>
</dbReference>
<dbReference type="InterPro" id="IPR036938">
    <property type="entry name" value="PAP2/HPO_sf"/>
</dbReference>
<keyword evidence="4" id="KW-0812">Transmembrane</keyword>
<keyword evidence="4" id="KW-0472">Membrane</keyword>
<organism evidence="6 7">
    <name type="scientific">Plasticicumulans acidivorans</name>
    <dbReference type="NCBI Taxonomy" id="886464"/>
    <lineage>
        <taxon>Bacteria</taxon>
        <taxon>Pseudomonadati</taxon>
        <taxon>Pseudomonadota</taxon>
        <taxon>Gammaproteobacteria</taxon>
        <taxon>Candidatus Competibacteraceae</taxon>
        <taxon>Plasticicumulans</taxon>
    </lineage>
</organism>
<evidence type="ECO:0000256" key="1">
    <source>
        <dbReference type="ARBA" id="ARBA00012374"/>
    </source>
</evidence>
<dbReference type="PANTHER" id="PTHR14969">
    <property type="entry name" value="SPHINGOSINE-1-PHOSPHATE PHOSPHOHYDROLASE"/>
    <property type="match status" value="1"/>
</dbReference>
<dbReference type="PANTHER" id="PTHR14969:SF13">
    <property type="entry name" value="AT30094P"/>
    <property type="match status" value="1"/>
</dbReference>
<evidence type="ECO:0000259" key="5">
    <source>
        <dbReference type="SMART" id="SM00014"/>
    </source>
</evidence>